<dbReference type="OrthoDB" id="4179898at2"/>
<keyword evidence="3" id="KW-1185">Reference proteome</keyword>
<reference evidence="3" key="1">
    <citation type="submission" date="2016-10" db="EMBL/GenBank/DDBJ databases">
        <authorList>
            <person name="Varghese N."/>
            <person name="Submissions S."/>
        </authorList>
    </citation>
    <scope>NUCLEOTIDE SEQUENCE [LARGE SCALE GENOMIC DNA]</scope>
    <source>
        <strain evidence="3">DSM 46136</strain>
    </source>
</reference>
<proteinExistence type="predicted"/>
<gene>
    <name evidence="2" type="ORF">SAMN05660657_02339</name>
</gene>
<dbReference type="EMBL" id="FPBA01000006">
    <property type="protein sequence ID" value="SFT67493.1"/>
    <property type="molecule type" value="Genomic_DNA"/>
</dbReference>
<dbReference type="InterPro" id="IPR024975">
    <property type="entry name" value="NOV_C"/>
</dbReference>
<name>A0A1I6ZXV0_9ACTN</name>
<evidence type="ECO:0000313" key="2">
    <source>
        <dbReference type="EMBL" id="SFT67493.1"/>
    </source>
</evidence>
<sequence>MTTSELRSPKQVEDAAISFVMAQEATAGRMARDTRYQGAVADLVSGDRVVEVKAYGTTSRGETLWLEPRQYEAAKDDPDHFWVYIVENVRQGDPAHFRLLRLGGERLRQLLEKAKQRRYYEVPLPVAVYDAVSQQGD</sequence>
<accession>A0A1I6ZXV0</accession>
<evidence type="ECO:0000313" key="3">
    <source>
        <dbReference type="Proteomes" id="UP000199546"/>
    </source>
</evidence>
<dbReference type="Pfam" id="PF13020">
    <property type="entry name" value="NOV_C"/>
    <property type="match status" value="1"/>
</dbReference>
<dbReference type="Proteomes" id="UP000199546">
    <property type="component" value="Unassembled WGS sequence"/>
</dbReference>
<evidence type="ECO:0000259" key="1">
    <source>
        <dbReference type="Pfam" id="PF13020"/>
    </source>
</evidence>
<organism evidence="2 3">
    <name type="scientific">Geodermatophilus amargosae</name>
    <dbReference type="NCBI Taxonomy" id="1296565"/>
    <lineage>
        <taxon>Bacteria</taxon>
        <taxon>Bacillati</taxon>
        <taxon>Actinomycetota</taxon>
        <taxon>Actinomycetes</taxon>
        <taxon>Geodermatophilales</taxon>
        <taxon>Geodermatophilaceae</taxon>
        <taxon>Geodermatophilus</taxon>
    </lineage>
</organism>
<dbReference type="RefSeq" id="WP_139245810.1">
    <property type="nucleotide sequence ID" value="NZ_FPBA01000006.1"/>
</dbReference>
<dbReference type="AlphaFoldDB" id="A0A1I6ZXV0"/>
<protein>
    <recommendedName>
        <fullName evidence="1">Protein NO VEIN C-terminal domain-containing protein</fullName>
    </recommendedName>
</protein>
<feature type="domain" description="Protein NO VEIN C-terminal" evidence="1">
    <location>
        <begin position="12"/>
        <end position="93"/>
    </location>
</feature>